<keyword evidence="1" id="KW-1133">Transmembrane helix</keyword>
<feature type="transmembrane region" description="Helical" evidence="1">
    <location>
        <begin position="29"/>
        <end position="49"/>
    </location>
</feature>
<organism evidence="2 3">
    <name type="scientific">Quercus rubra</name>
    <name type="common">Northern red oak</name>
    <name type="synonym">Quercus borealis</name>
    <dbReference type="NCBI Taxonomy" id="3512"/>
    <lineage>
        <taxon>Eukaryota</taxon>
        <taxon>Viridiplantae</taxon>
        <taxon>Streptophyta</taxon>
        <taxon>Embryophyta</taxon>
        <taxon>Tracheophyta</taxon>
        <taxon>Spermatophyta</taxon>
        <taxon>Magnoliopsida</taxon>
        <taxon>eudicotyledons</taxon>
        <taxon>Gunneridae</taxon>
        <taxon>Pentapetalae</taxon>
        <taxon>rosids</taxon>
        <taxon>fabids</taxon>
        <taxon>Fagales</taxon>
        <taxon>Fagaceae</taxon>
        <taxon>Quercus</taxon>
    </lineage>
</organism>
<accession>A0AAN7IAV7</accession>
<evidence type="ECO:0000313" key="2">
    <source>
        <dbReference type="EMBL" id="KAK4562970.1"/>
    </source>
</evidence>
<keyword evidence="1" id="KW-0472">Membrane</keyword>
<evidence type="ECO:0000256" key="1">
    <source>
        <dbReference type="SAM" id="Phobius"/>
    </source>
</evidence>
<gene>
    <name evidence="2" type="ORF">RGQ29_005452</name>
</gene>
<comment type="caution">
    <text evidence="2">The sequence shown here is derived from an EMBL/GenBank/DDBJ whole genome shotgun (WGS) entry which is preliminary data.</text>
</comment>
<dbReference type="AlphaFoldDB" id="A0AAN7IAV7"/>
<dbReference type="EMBL" id="JAXUIC010000011">
    <property type="protein sequence ID" value="KAK4562970.1"/>
    <property type="molecule type" value="Genomic_DNA"/>
</dbReference>
<dbReference type="Proteomes" id="UP001324115">
    <property type="component" value="Unassembled WGS sequence"/>
</dbReference>
<reference evidence="2 3" key="1">
    <citation type="journal article" date="2023" name="G3 (Bethesda)">
        <title>A haplotype-resolved chromosome-scale genome for Quercus rubra L. provides insights into the genetics of adaptive traits for red oak species.</title>
        <authorList>
            <person name="Kapoor B."/>
            <person name="Jenkins J."/>
            <person name="Schmutz J."/>
            <person name="Zhebentyayeva T."/>
            <person name="Kuelheim C."/>
            <person name="Coggeshall M."/>
            <person name="Heim C."/>
            <person name="Lasky J.R."/>
            <person name="Leites L."/>
            <person name="Islam-Faridi N."/>
            <person name="Romero-Severson J."/>
            <person name="DeLeo V.L."/>
            <person name="Lucas S.M."/>
            <person name="Lazic D."/>
            <person name="Gailing O."/>
            <person name="Carlson J."/>
            <person name="Staton M."/>
        </authorList>
    </citation>
    <scope>NUCLEOTIDE SEQUENCE [LARGE SCALE GENOMIC DNA]</scope>
    <source>
        <strain evidence="2">Pseudo-F2</strain>
    </source>
</reference>
<keyword evidence="1" id="KW-0812">Transmembrane</keyword>
<keyword evidence="3" id="KW-1185">Reference proteome</keyword>
<evidence type="ECO:0000313" key="3">
    <source>
        <dbReference type="Proteomes" id="UP001324115"/>
    </source>
</evidence>
<name>A0AAN7IAV7_QUERU</name>
<protein>
    <submittedName>
        <fullName evidence="2">Uncharacterized protein</fullName>
    </submittedName>
</protein>
<sequence length="52" mass="5998">MIAFRDSGFLCYESEIRFLSRNCIGISDLYGFILYTLVIALFLSCQSYLDLC</sequence>
<proteinExistence type="predicted"/>